<dbReference type="Gene3D" id="3.30.565.10">
    <property type="entry name" value="Histidine kinase-like ATPase, C-terminal domain"/>
    <property type="match status" value="1"/>
</dbReference>
<dbReference type="InterPro" id="IPR002288">
    <property type="entry name" value="DNA_gyrase_B_C"/>
</dbReference>
<dbReference type="NCBIfam" id="NF011501">
    <property type="entry name" value="PRK14939.1"/>
    <property type="match status" value="1"/>
</dbReference>
<feature type="domain" description="Toprim" evidence="11">
    <location>
        <begin position="419"/>
        <end position="534"/>
    </location>
</feature>
<comment type="catalytic activity">
    <reaction evidence="1 10">
        <text>ATP-dependent breakage, passage and rejoining of double-stranded DNA.</text>
        <dbReference type="EC" id="5.6.2.2"/>
    </reaction>
</comment>
<comment type="function">
    <text evidence="10">A type II topoisomerase that negatively supercoils closed circular double-stranded (ds) DNA in an ATP-dependent manner to modulate DNA topology and maintain chromosomes in an underwound state. Negative supercoiling favors strand separation, and DNA replication, transcription, recombination and repair, all of which involve strand separation. Also able to catalyze the interconversion of other topological isomers of dsDNA rings, including catenanes and knotted rings. Type II topoisomerases break and join 2 DNA strands simultaneously in an ATP-dependent manner.</text>
</comment>
<evidence type="ECO:0000313" key="12">
    <source>
        <dbReference type="EMBL" id="GIO57561.1"/>
    </source>
</evidence>
<dbReference type="SMART" id="SM00387">
    <property type="entry name" value="HATPase_c"/>
    <property type="match status" value="1"/>
</dbReference>
<dbReference type="CDD" id="cd03366">
    <property type="entry name" value="TOPRIM_TopoIIA_GyrB"/>
    <property type="match status" value="1"/>
</dbReference>
<dbReference type="InterPro" id="IPR011557">
    <property type="entry name" value="GyrB"/>
</dbReference>
<keyword evidence="4 10" id="KW-0547">Nucleotide-binding</keyword>
<dbReference type="NCBIfam" id="TIGR01059">
    <property type="entry name" value="gyrB"/>
    <property type="match status" value="1"/>
</dbReference>
<evidence type="ECO:0000259" key="11">
    <source>
        <dbReference type="PROSITE" id="PS50880"/>
    </source>
</evidence>
<dbReference type="SUPFAM" id="SSF55874">
    <property type="entry name" value="ATPase domain of HSP90 chaperone/DNA topoisomerase II/histidine kinase"/>
    <property type="match status" value="1"/>
</dbReference>
<evidence type="ECO:0000313" key="13">
    <source>
        <dbReference type="Proteomes" id="UP000676601"/>
    </source>
</evidence>
<reference evidence="12 13" key="1">
    <citation type="submission" date="2021-03" db="EMBL/GenBank/DDBJ databases">
        <title>Antimicrobial resistance genes in bacteria isolated from Japanese honey, and their potential for conferring macrolide and lincosamide resistance in the American foulbrood pathogen Paenibacillus larvae.</title>
        <authorList>
            <person name="Okamoto M."/>
            <person name="Kumagai M."/>
            <person name="Kanamori H."/>
            <person name="Takamatsu D."/>
        </authorList>
    </citation>
    <scope>NUCLEOTIDE SEQUENCE [LARGE SCALE GENOMIC DNA]</scope>
    <source>
        <strain evidence="12 13">J21TS7</strain>
    </source>
</reference>
<dbReference type="InterPro" id="IPR013760">
    <property type="entry name" value="Topo_IIA-like_dom_sf"/>
</dbReference>
<dbReference type="HAMAP" id="MF_01898">
    <property type="entry name" value="GyrB"/>
    <property type="match status" value="1"/>
</dbReference>
<feature type="binding site" evidence="10">
    <location>
        <position position="499"/>
    </location>
    <ligand>
        <name>Mg(2+)</name>
        <dbReference type="ChEBI" id="CHEBI:18420"/>
        <label>1</label>
        <note>catalytic</note>
    </ligand>
</feature>
<protein>
    <recommendedName>
        <fullName evidence="10">DNA gyrase subunit B</fullName>
        <ecNumber evidence="10">5.6.2.2</ecNumber>
    </recommendedName>
</protein>
<keyword evidence="7 10" id="KW-0799">Topoisomerase</keyword>
<evidence type="ECO:0000256" key="2">
    <source>
        <dbReference type="ARBA" id="ARBA00010708"/>
    </source>
</evidence>
<dbReference type="InterPro" id="IPR014721">
    <property type="entry name" value="Ribsml_uS5_D2-typ_fold_subgr"/>
</dbReference>
<keyword evidence="13" id="KW-1185">Reference proteome</keyword>
<accession>A0ABQ4LM12</accession>
<organism evidence="12 13">
    <name type="scientific">Paenibacillus cineris</name>
    <dbReference type="NCBI Taxonomy" id="237530"/>
    <lineage>
        <taxon>Bacteria</taxon>
        <taxon>Bacillati</taxon>
        <taxon>Bacillota</taxon>
        <taxon>Bacilli</taxon>
        <taxon>Bacillales</taxon>
        <taxon>Paenibacillaceae</taxon>
        <taxon>Paenibacillus</taxon>
    </lineage>
</organism>
<gene>
    <name evidence="10 12" type="primary">gyrB</name>
    <name evidence="12" type="ORF">J21TS7_58790</name>
</gene>
<dbReference type="Pfam" id="PF00204">
    <property type="entry name" value="DNA_gyraseB"/>
    <property type="match status" value="1"/>
</dbReference>
<dbReference type="EC" id="5.6.2.2" evidence="10"/>
<dbReference type="PRINTS" id="PR00418">
    <property type="entry name" value="TPI2FAMILY"/>
</dbReference>
<dbReference type="Proteomes" id="UP000676601">
    <property type="component" value="Unassembled WGS sequence"/>
</dbReference>
<feature type="site" description="Interaction with DNA" evidence="10">
    <location>
        <position position="450"/>
    </location>
</feature>
<dbReference type="SMART" id="SM00433">
    <property type="entry name" value="TOP2c"/>
    <property type="match status" value="1"/>
</dbReference>
<evidence type="ECO:0000256" key="7">
    <source>
        <dbReference type="ARBA" id="ARBA00023029"/>
    </source>
</evidence>
<comment type="subunit">
    <text evidence="10">Heterotetramer, composed of two GyrA and two GyrB chains. In the heterotetramer, GyrA contains the active site tyrosine that forms a transient covalent intermediate with DNA, while GyrB binds cofactors and catalyzes ATP hydrolysis.</text>
</comment>
<keyword evidence="8" id="KW-0238">DNA-binding</keyword>
<feature type="binding site" evidence="10">
    <location>
        <position position="425"/>
    </location>
    <ligand>
        <name>Mg(2+)</name>
        <dbReference type="ChEBI" id="CHEBI:18420"/>
        <label>1</label>
        <note>catalytic</note>
    </ligand>
</feature>
<dbReference type="Pfam" id="PF02518">
    <property type="entry name" value="HATPase_c"/>
    <property type="match status" value="1"/>
</dbReference>
<evidence type="ECO:0000256" key="4">
    <source>
        <dbReference type="ARBA" id="ARBA00022741"/>
    </source>
</evidence>
<dbReference type="SUPFAM" id="SSF56719">
    <property type="entry name" value="Type II DNA topoisomerase"/>
    <property type="match status" value="1"/>
</dbReference>
<dbReference type="PROSITE" id="PS00177">
    <property type="entry name" value="TOPOISOMERASE_II"/>
    <property type="match status" value="1"/>
</dbReference>
<dbReference type="InterPro" id="IPR013759">
    <property type="entry name" value="Topo_IIA_B_C"/>
</dbReference>
<evidence type="ECO:0000256" key="6">
    <source>
        <dbReference type="ARBA" id="ARBA00022842"/>
    </source>
</evidence>
<dbReference type="PANTHER" id="PTHR45866:SF1">
    <property type="entry name" value="DNA GYRASE SUBUNIT B, MITOCHONDRIAL"/>
    <property type="match status" value="1"/>
</dbReference>
<feature type="site" description="Interaction with DNA" evidence="10">
    <location>
        <position position="453"/>
    </location>
</feature>
<name>A0ABQ4LM12_9BACL</name>
<dbReference type="PROSITE" id="PS50880">
    <property type="entry name" value="TOPRIM"/>
    <property type="match status" value="1"/>
</dbReference>
<dbReference type="InterPro" id="IPR003594">
    <property type="entry name" value="HATPase_dom"/>
</dbReference>
<dbReference type="Gene3D" id="3.40.50.670">
    <property type="match status" value="1"/>
</dbReference>
<comment type="miscellaneous">
    <text evidence="10">Few gyrases are as efficient as E.coli at forming negative supercoils. Not all organisms have 2 type II topoisomerases; in organisms with a single type II topoisomerase this enzyme also has to decatenate newly replicated chromosomes.</text>
</comment>
<evidence type="ECO:0000256" key="3">
    <source>
        <dbReference type="ARBA" id="ARBA00022723"/>
    </source>
</evidence>
<dbReference type="RefSeq" id="WP_163882276.1">
    <property type="nucleotide sequence ID" value="NZ_BORU01000004.1"/>
</dbReference>
<sequence length="636" mass="71050">MSMNQPQYDESQIQVLEGLEAVRKRPGMYIGSTSVKGLHHLVWEVVDNSIDEAMAGVCDHIEVIVHKDNSITVVDNGRGIPVGENEKLKKSTLEVVMTVLHAGGKFGGGGYKVSGGLHGVGVSVVNALSTKVVVQVRLNGHVYQQEYRRGVPQYDVKVIGDTDEHGTTVTFLPDPEIFTETTEYDYNTLLTRIRELAFLNKGIALTLTDERTGASNYFKYEGGIIEYVKFLNEKKEVLHEEPIYVEGSRDNIQAEIALQYNESYTENIYSFANNINTHEGGTHESGFKSALTRIINEYCRKSGLVKDGSNLSGDDVREGLTAIISVKIPEPQFEGQTKTKLGNSEVRGIVESLFSEKLSEFLEENPAVSRRILEKALQASRAREAARKARELTRRKSALEVSALPGKLADCSSKDASICELYIVEGDSAGGSAKQGRDRHFQAILPIRGKILNVEKARLDRILSNLEIRAIVTAMGTGIGDEDFDLSKARYHKLIIMTDADVDGAHIRTLLLTFFYRYMRQLLEAGYVYIAQPPLFKIERNKTVRYAGSEKERDEIIAEFGEGAKVNIQRYKGLGEMNPEQLWETTMDPESRTMLQVTIEDAMQADLIFDTLMGDSVEPRRDFIHEHAKTVKNLDI</sequence>
<comment type="subcellular location">
    <subcellularLocation>
        <location evidence="10">Cytoplasm</location>
    </subcellularLocation>
</comment>
<feature type="binding site" evidence="10">
    <location>
        <position position="499"/>
    </location>
    <ligand>
        <name>Mg(2+)</name>
        <dbReference type="ChEBI" id="CHEBI:18420"/>
        <label>2</label>
    </ligand>
</feature>
<dbReference type="InterPro" id="IPR036890">
    <property type="entry name" value="HATPase_C_sf"/>
</dbReference>
<dbReference type="SUPFAM" id="SSF54211">
    <property type="entry name" value="Ribosomal protein S5 domain 2-like"/>
    <property type="match status" value="1"/>
</dbReference>
<evidence type="ECO:0000256" key="8">
    <source>
        <dbReference type="ARBA" id="ARBA00023125"/>
    </source>
</evidence>
<dbReference type="InterPro" id="IPR018522">
    <property type="entry name" value="TopoIIA_CS"/>
</dbReference>
<dbReference type="InterPro" id="IPR013506">
    <property type="entry name" value="Topo_IIA_bsu_dom2"/>
</dbReference>
<keyword evidence="5 10" id="KW-0067">ATP-binding</keyword>
<proteinExistence type="inferred from homology"/>
<evidence type="ECO:0000256" key="10">
    <source>
        <dbReference type="HAMAP-Rule" id="MF_01898"/>
    </source>
</evidence>
<dbReference type="Pfam" id="PF01751">
    <property type="entry name" value="Toprim"/>
    <property type="match status" value="1"/>
</dbReference>
<dbReference type="InterPro" id="IPR000565">
    <property type="entry name" value="Topo_IIA_B"/>
</dbReference>
<dbReference type="CDD" id="cd16928">
    <property type="entry name" value="HATPase_GyrB-like"/>
    <property type="match status" value="1"/>
</dbReference>
<dbReference type="InterPro" id="IPR034160">
    <property type="entry name" value="TOPRIM_GyrB"/>
</dbReference>
<dbReference type="InterPro" id="IPR020568">
    <property type="entry name" value="Ribosomal_Su5_D2-typ_SF"/>
</dbReference>
<comment type="caution">
    <text evidence="12">The sequence shown here is derived from an EMBL/GenBank/DDBJ whole genome shotgun (WGS) entry which is preliminary data.</text>
</comment>
<keyword evidence="3 10" id="KW-0479">Metal-binding</keyword>
<dbReference type="PANTHER" id="PTHR45866">
    <property type="entry name" value="DNA GYRASE/TOPOISOMERASE SUBUNIT B"/>
    <property type="match status" value="1"/>
</dbReference>
<feature type="binding site" evidence="10">
    <location>
        <position position="501"/>
    </location>
    <ligand>
        <name>Mg(2+)</name>
        <dbReference type="ChEBI" id="CHEBI:18420"/>
        <label>2</label>
    </ligand>
</feature>
<keyword evidence="10" id="KW-0963">Cytoplasm</keyword>
<dbReference type="Pfam" id="PF00986">
    <property type="entry name" value="DNA_gyraseB_C"/>
    <property type="match status" value="1"/>
</dbReference>
<dbReference type="CDD" id="cd00822">
    <property type="entry name" value="TopoII_Trans_DNA_gyrase"/>
    <property type="match status" value="1"/>
</dbReference>
<dbReference type="EMBL" id="BORU01000004">
    <property type="protein sequence ID" value="GIO57561.1"/>
    <property type="molecule type" value="Genomic_DNA"/>
</dbReference>
<keyword evidence="9 10" id="KW-0413">Isomerase</keyword>
<dbReference type="Gene3D" id="3.30.230.10">
    <property type="match status" value="1"/>
</dbReference>
<evidence type="ECO:0000256" key="1">
    <source>
        <dbReference type="ARBA" id="ARBA00000185"/>
    </source>
</evidence>
<evidence type="ECO:0000256" key="5">
    <source>
        <dbReference type="ARBA" id="ARBA00022840"/>
    </source>
</evidence>
<comment type="cofactor">
    <cofactor evidence="10">
        <name>Mg(2+)</name>
        <dbReference type="ChEBI" id="CHEBI:18420"/>
    </cofactor>
    <cofactor evidence="10">
        <name>Mn(2+)</name>
        <dbReference type="ChEBI" id="CHEBI:29035"/>
    </cofactor>
    <cofactor evidence="10">
        <name>Ca(2+)</name>
        <dbReference type="ChEBI" id="CHEBI:29108"/>
    </cofactor>
    <text evidence="10">Binds two Mg(2+) per subunit. The magnesium ions form salt bridges with both the protein and the DNA. Can also accept other divalent metal cations, such as Mn(2+) or Ca(2+).</text>
</comment>
<keyword evidence="6 10" id="KW-0460">Magnesium</keyword>
<comment type="similarity">
    <text evidence="2 10">Belongs to the type II topoisomerase GyrB family.</text>
</comment>
<dbReference type="InterPro" id="IPR006171">
    <property type="entry name" value="TOPRIM_dom"/>
</dbReference>
<dbReference type="InterPro" id="IPR001241">
    <property type="entry name" value="Topo_IIA"/>
</dbReference>
<dbReference type="NCBIfam" id="NF004189">
    <property type="entry name" value="PRK05644.1"/>
    <property type="match status" value="1"/>
</dbReference>
<evidence type="ECO:0000256" key="9">
    <source>
        <dbReference type="ARBA" id="ARBA00023235"/>
    </source>
</evidence>
<dbReference type="PRINTS" id="PR01159">
    <property type="entry name" value="DNAGYRASEB"/>
</dbReference>